<dbReference type="RefSeq" id="WP_123608350.1">
    <property type="nucleotide sequence ID" value="NZ_RJVG01000002.1"/>
</dbReference>
<evidence type="ECO:0000313" key="2">
    <source>
        <dbReference type="Proteomes" id="UP000273083"/>
    </source>
</evidence>
<dbReference type="Proteomes" id="UP000273083">
    <property type="component" value="Unassembled WGS sequence"/>
</dbReference>
<gene>
    <name evidence="1" type="ORF">EDD66_102316</name>
</gene>
<accession>A0A3N1XWT1</accession>
<sequence>MKLKYKKIILLVTMSSMGIGLITLSLSNPKGKEPNNVKQQTILSEQQEDKEEEQAETGIIKITDGLTDDGTLLENAYPDINELIKKYLEARVACDMDTIKNLVSSTSTISLETLQKESEYIESYNNISCYTIKAPDNESFVVYVYEELKIVGIDTLAPGMIRLYVRVNPDGKPVIYFGQVEDETIDFIEATGNDIKVIQLIESVNKKLEEAMTSDKNLKAFIEGLENTAKNISKEKVKE</sequence>
<dbReference type="OrthoDB" id="1690999at2"/>
<reference evidence="1 2" key="1">
    <citation type="submission" date="2018-11" db="EMBL/GenBank/DDBJ databases">
        <title>Genomic Encyclopedia of Type Strains, Phase IV (KMG-IV): sequencing the most valuable type-strain genomes for metagenomic binning, comparative biology and taxonomic classification.</title>
        <authorList>
            <person name="Goeker M."/>
        </authorList>
    </citation>
    <scope>NUCLEOTIDE SEQUENCE [LARGE SCALE GENOMIC DNA]</scope>
    <source>
        <strain evidence="1 2">DSM 26537</strain>
    </source>
</reference>
<keyword evidence="2" id="KW-1185">Reference proteome</keyword>
<organism evidence="1 2">
    <name type="scientific">Mobilisporobacter senegalensis</name>
    <dbReference type="NCBI Taxonomy" id="1329262"/>
    <lineage>
        <taxon>Bacteria</taxon>
        <taxon>Bacillati</taxon>
        <taxon>Bacillota</taxon>
        <taxon>Clostridia</taxon>
        <taxon>Lachnospirales</taxon>
        <taxon>Lachnospiraceae</taxon>
        <taxon>Mobilisporobacter</taxon>
    </lineage>
</organism>
<evidence type="ECO:0000313" key="1">
    <source>
        <dbReference type="EMBL" id="ROR30661.1"/>
    </source>
</evidence>
<name>A0A3N1XWT1_9FIRM</name>
<comment type="caution">
    <text evidence="1">The sequence shown here is derived from an EMBL/GenBank/DDBJ whole genome shotgun (WGS) entry which is preliminary data.</text>
</comment>
<dbReference type="AlphaFoldDB" id="A0A3N1XWT1"/>
<proteinExistence type="predicted"/>
<protein>
    <submittedName>
        <fullName evidence="1">Uncharacterized protein</fullName>
    </submittedName>
</protein>
<dbReference type="EMBL" id="RJVG01000002">
    <property type="protein sequence ID" value="ROR30661.1"/>
    <property type="molecule type" value="Genomic_DNA"/>
</dbReference>